<evidence type="ECO:0000259" key="3">
    <source>
        <dbReference type="Pfam" id="PF24516"/>
    </source>
</evidence>
<dbReference type="KEGG" id="aali:118466888"/>
<dbReference type="Pfam" id="PF24520">
    <property type="entry name" value="ARM_KNTC1_1st"/>
    <property type="match status" value="1"/>
</dbReference>
<dbReference type="GO" id="GO:0007094">
    <property type="term" value="P:mitotic spindle assembly checkpoint signaling"/>
    <property type="evidence" value="ECO:0007669"/>
    <property type="project" value="TreeGrafter"/>
</dbReference>
<reference evidence="5" key="2">
    <citation type="submission" date="2022-08" db="UniProtKB">
        <authorList>
            <consortium name="EnsemblMetazoa"/>
        </authorList>
    </citation>
    <scope>IDENTIFICATION</scope>
    <source>
        <strain evidence="5">STECLA/ALBI9_A</strain>
    </source>
</reference>
<dbReference type="STRING" id="7167.A0A182FW70"/>
<dbReference type="InterPro" id="IPR019527">
    <property type="entry name" value="RZZ-complex_KNTC1/ROD_C"/>
</dbReference>
<dbReference type="GO" id="GO:1903394">
    <property type="term" value="P:protein localization to kinetochore involved in kinetochore assembly"/>
    <property type="evidence" value="ECO:0007669"/>
    <property type="project" value="TreeGrafter"/>
</dbReference>
<dbReference type="InterPro" id="IPR055403">
    <property type="entry name" value="ARM_KNTC1_1st"/>
</dbReference>
<feature type="domain" description="KNTC1 second ARM-repeats" evidence="3">
    <location>
        <begin position="711"/>
        <end position="817"/>
    </location>
</feature>
<feature type="domain" description="Rod N-terminal" evidence="2">
    <location>
        <begin position="180"/>
        <end position="364"/>
    </location>
</feature>
<dbReference type="Proteomes" id="UP000069272">
    <property type="component" value="Chromosome 3R"/>
</dbReference>
<evidence type="ECO:0000313" key="6">
    <source>
        <dbReference type="Proteomes" id="UP000069272"/>
    </source>
</evidence>
<dbReference type="InterPro" id="IPR057303">
    <property type="entry name" value="Rod_N"/>
</dbReference>
<evidence type="ECO:0000313" key="5">
    <source>
        <dbReference type="EnsemblMetazoa" id="AALB010806-PA"/>
    </source>
</evidence>
<dbReference type="GO" id="GO:0005737">
    <property type="term" value="C:cytoplasm"/>
    <property type="evidence" value="ECO:0007669"/>
    <property type="project" value="TreeGrafter"/>
</dbReference>
<dbReference type="Pfam" id="PF24504">
    <property type="entry name" value="Rod_N"/>
    <property type="match status" value="1"/>
</dbReference>
<protein>
    <submittedName>
        <fullName evidence="5">Uncharacterized protein</fullName>
    </submittedName>
</protein>
<dbReference type="GeneID" id="118466888"/>
<name>A0A182FW70_ANOAL</name>
<proteinExistence type="predicted"/>
<evidence type="ECO:0000259" key="2">
    <source>
        <dbReference type="Pfam" id="PF24504"/>
    </source>
</evidence>
<evidence type="ECO:0000259" key="4">
    <source>
        <dbReference type="Pfam" id="PF24520"/>
    </source>
</evidence>
<dbReference type="GO" id="GO:0000070">
    <property type="term" value="P:mitotic sister chromatid segregation"/>
    <property type="evidence" value="ECO:0007669"/>
    <property type="project" value="TreeGrafter"/>
</dbReference>
<evidence type="ECO:0000259" key="1">
    <source>
        <dbReference type="Pfam" id="PF10493"/>
    </source>
</evidence>
<dbReference type="GO" id="GO:0005828">
    <property type="term" value="C:kinetochore microtubule"/>
    <property type="evidence" value="ECO:0007669"/>
    <property type="project" value="TreeGrafter"/>
</dbReference>
<dbReference type="GO" id="GO:0031267">
    <property type="term" value="F:small GTPase binding"/>
    <property type="evidence" value="ECO:0007669"/>
    <property type="project" value="TreeGrafter"/>
</dbReference>
<dbReference type="VEuPathDB" id="VectorBase:AALB20_032687"/>
<dbReference type="OrthoDB" id="343783at2759"/>
<dbReference type="RefSeq" id="XP_035792634.1">
    <property type="nucleotide sequence ID" value="XM_035936741.1"/>
</dbReference>
<accession>A0A182FW70</accession>
<dbReference type="GO" id="GO:1990423">
    <property type="term" value="C:RZZ complex"/>
    <property type="evidence" value="ECO:0007669"/>
    <property type="project" value="TreeGrafter"/>
</dbReference>
<dbReference type="PANTHER" id="PTHR15688">
    <property type="entry name" value="KINETOCHORE-ASSOCIATED PROTEIN 1"/>
    <property type="match status" value="1"/>
</dbReference>
<dbReference type="InterPro" id="IPR052802">
    <property type="entry name" value="KNTC1"/>
</dbReference>
<dbReference type="PANTHER" id="PTHR15688:SF1">
    <property type="entry name" value="KINETOCHORE-ASSOCIATED PROTEIN 1"/>
    <property type="match status" value="1"/>
</dbReference>
<dbReference type="SUPFAM" id="SSF63829">
    <property type="entry name" value="Calcium-dependent phosphotriesterase"/>
    <property type="match status" value="1"/>
</dbReference>
<dbReference type="Pfam" id="PF10493">
    <property type="entry name" value="Rod_C"/>
    <property type="match status" value="1"/>
</dbReference>
<dbReference type="EnsemblMetazoa" id="AALB010806-RA">
    <property type="protein sequence ID" value="AALB010806-PA"/>
    <property type="gene ID" value="AALB010806"/>
</dbReference>
<organism evidence="5 6">
    <name type="scientific">Anopheles albimanus</name>
    <name type="common">New world malaria mosquito</name>
    <dbReference type="NCBI Taxonomy" id="7167"/>
    <lineage>
        <taxon>Eukaryota</taxon>
        <taxon>Metazoa</taxon>
        <taxon>Ecdysozoa</taxon>
        <taxon>Arthropoda</taxon>
        <taxon>Hexapoda</taxon>
        <taxon>Insecta</taxon>
        <taxon>Pterygota</taxon>
        <taxon>Neoptera</taxon>
        <taxon>Endopterygota</taxon>
        <taxon>Diptera</taxon>
        <taxon>Nematocera</taxon>
        <taxon>Culicoidea</taxon>
        <taxon>Culicidae</taxon>
        <taxon>Anophelinae</taxon>
        <taxon>Anopheles</taxon>
    </lineage>
</organism>
<keyword evidence="6" id="KW-1185">Reference proteome</keyword>
<reference evidence="5 6" key="1">
    <citation type="journal article" date="2017" name="G3 (Bethesda)">
        <title>The Physical Genome Mapping of Anopheles albimanus Corrected Scaffold Misassemblies and Identified Interarm Rearrangements in Genus Anopheles.</title>
        <authorList>
            <person name="Artemov G.N."/>
            <person name="Peery A.N."/>
            <person name="Jiang X."/>
            <person name="Tu Z."/>
            <person name="Stegniy V.N."/>
            <person name="Sharakhova M.V."/>
            <person name="Sharakhov I.V."/>
        </authorList>
    </citation>
    <scope>NUCLEOTIDE SEQUENCE [LARGE SCALE GENOMIC DNA]</scope>
    <source>
        <strain evidence="5 6">ALBI9_A</strain>
    </source>
</reference>
<dbReference type="InterPro" id="IPR055404">
    <property type="entry name" value="ARM_KNTC1_2nd"/>
</dbReference>
<dbReference type="VEuPathDB" id="VectorBase:AALB010806"/>
<feature type="domain" description="RZZ complex subunit KNTC1/ROD C-terminal" evidence="1">
    <location>
        <begin position="1508"/>
        <end position="2052"/>
    </location>
</feature>
<dbReference type="Pfam" id="PF24516">
    <property type="entry name" value="ARM_KNTC1_2nd"/>
    <property type="match status" value="1"/>
</dbReference>
<feature type="domain" description="KNTC1 first ARM-repeats" evidence="4">
    <location>
        <begin position="370"/>
        <end position="597"/>
    </location>
</feature>
<dbReference type="CTD" id="43719"/>
<sequence>MWSCLEPVSTIDESIVGEFCTNGLLRIKSERTVIKTPNISGILQNGRLIISIDNALILYPDEKRCNDANFLDVTHTVEAIAVSTSGNIIVSGLCDGTILVLHISGNTLFSFKIDAKDTANEVGGVTFAGIADEGNGSYLIQAANGSLYRVTVDEAKIDHQLATISPEQQDSLAGMLPGCASCDRLVGRQFREPINCFIPMRQAELFASPLIAAASNEMVYFIRDESLERVLLKPEYGGVKKMYSLMNLNFALTNNGQIFEICPFTKLISELPYTFRIDDLVILEASMDVIEMLIITKADVEGRKLMKIVNFPSMELKQEMEMSENTWLVQQPKNSANIYYIVGHRHREPVVQEIELKILSETDPSQRLVKLIKIGRLDEAEVFACQFELDVQLVHQARAKALLGDLSTSGDIESTFAKLMVALANVNDHAFLVSIRDAPICDRNMKQRFLQFLLTKLTVTEGPEMESVIEINERMLRIETLKLIDPNNIDQDWQQFVYHDNLSQLCTELFQKDMDAACLIWSRHIACILPQLDEIKVAALLGRIPKETSPLHLVQWLLHFVSPILHHHPQMMHLLVQYIVEKTKSFQKLATWPMVGLTFIEDVIKILEDVQFPLIDLRLQYNSNMDELQRLASALRDLVTLKQQFNLQASLDCYMQEDIESTAVRLLQITPLNLLGRIVTEFLCKFFIGKETSLYEQIVRYVRFLLANQYSSFWDQRCITLVELLYDEQQQMETVLAILNAAPVPWSPTIASLMKYAACDHPLAEEIVMAQNFQTIKCLQMKYGSSVKAPYNPRLLVQRVLKLHTPEMLTDIETIIRITPTLAFSTDLNVITKLAEAGEGIVAAKYLDGLDETRKAACCQSAIGLMIRMVDAGEIPNPLAMAYLETLQMLKYRADPEQQIAIQQIIHIMQLRTEFGLTVNPQTLRDTASRKKLLLSGIRFILSKIQHKSEQFLNLLIGSVRRLSSYLGYNLLDSLYEVMLMLDNVHLSCLLAAQLAELTDLRQSGAFPSIHRIVSLLLAQQIHLLHDTRSSGWVEDRLTFPICRELLYQSATECTKDAQIRLELLRWIHTGVRFYPMGVLEAAQQKRTVVPDPILASIYEKLAGDTDLRNGITAINGATNPVGKAKRESLSAFDVVNEDFDHITVPQIQQVQEQETINRCIGLALQLVLCRLKPKHDKSPDHRTTFGPLLHLMEGPLLEEMMVAGVFQATLDHLIRAKQYPPVVALVHLLMSYQHTIGLMIPVPYAENVYRKAIKYMLSQKEPNFSSAIMTLFTCQNREACLEYLRNNLVNESQRVALHALLEFYYFTIGQEAKSVEERKERQRYTLFHELCRLDPSLKAKKSFVFHSQADLMKELKHKVIGVDLLRKMSDAFNWEYQQMLVSQILTFFGQQEPSFTVQTDAYGREKVVIHDKPEAMMDRLAPYLAEVENAVMLCSKLTKYMEHANGYFYEQFFCIFDILAQFGDMSDEIRMCRNILMFMKEHLTGRRRQRPGQLEQEAWMREHPDGDMLPEIAKYRYPFMLIVRQPLKLLLKEEIAIDNYQKLLLLVEMKSALEGFDCNEMNDSFCKSAVVNSINEYKIQNKEMTLAHNDWHRQAKNKAFLQSILRIVDSIKDLSSRLLILYYITCNASDGDDQVNAAYACYQFARKHEAELATMPEAKEKLEKIFRKYPMLKTQQLLQQNGVTEEKQFQLVRNPQELIMALYSDSCFQQVKVNELVSVIAELYELDIEGIQMQLLQKWLTIFGGTAAESSTGMLEETLYDDHNMSDASQEDEEGVHDYMKRAYYILSSWERSKSVEFLVAQLNTSTDGTSSDVGKQLHIYQCFSKLVDDECNPYQTFFTQQRYVALKCVHLLKSLGLGNLSIAKFEETDKMALLKMLWQSHATNPKGLEVIALICIGYNIYVPQIWNGILKQMARLGMVANLRALIDIVTAKRQLFSLEGFRMAWELLIKEPFRSASREHSLAEDSMLARSLVMMQRCPISFRLNLLEIADVCLNVNRVNMAAVLIGFADSEQKETLKKLIANNAVPNLKDQIQELEEFGLVTTVTKAVCSELSLHGVPLQNGTSKRRPH</sequence>